<dbReference type="InterPro" id="IPR027417">
    <property type="entry name" value="P-loop_NTPase"/>
</dbReference>
<feature type="domain" description="Phosphate acetyl/butaryl transferase" evidence="13">
    <location>
        <begin position="374"/>
        <end position="689"/>
    </location>
</feature>
<protein>
    <recommendedName>
        <fullName evidence="7 12">Phosphate acetyltransferase</fullName>
        <ecNumber evidence="6 12">2.3.1.8</ecNumber>
    </recommendedName>
    <alternativeName>
        <fullName evidence="11 12">Phosphotransacetylase</fullName>
    </alternativeName>
</protein>
<keyword evidence="10 12" id="KW-0012">Acyltransferase</keyword>
<evidence type="ECO:0000256" key="4">
    <source>
        <dbReference type="ARBA" id="ARBA00009786"/>
    </source>
</evidence>
<dbReference type="InterPro" id="IPR004614">
    <property type="entry name" value="P_AcTrfase"/>
</dbReference>
<comment type="subcellular location">
    <subcellularLocation>
        <location evidence="1 12">Cytoplasm</location>
    </subcellularLocation>
</comment>
<evidence type="ECO:0000256" key="5">
    <source>
        <dbReference type="ARBA" id="ARBA00011643"/>
    </source>
</evidence>
<evidence type="ECO:0000256" key="9">
    <source>
        <dbReference type="ARBA" id="ARBA00022679"/>
    </source>
</evidence>
<feature type="domain" description="DRTGG" evidence="14">
    <location>
        <begin position="217"/>
        <end position="328"/>
    </location>
</feature>
<dbReference type="EC" id="2.3.1.8" evidence="6 12"/>
<proteinExistence type="inferred from homology"/>
<dbReference type="Gene3D" id="3.40.50.300">
    <property type="entry name" value="P-loop containing nucleotide triphosphate hydrolases"/>
    <property type="match status" value="1"/>
</dbReference>
<evidence type="ECO:0000256" key="6">
    <source>
        <dbReference type="ARBA" id="ARBA00012707"/>
    </source>
</evidence>
<dbReference type="Proteomes" id="UP000198512">
    <property type="component" value="Unassembled WGS sequence"/>
</dbReference>
<accession>A0ABY1B5T0</accession>
<evidence type="ECO:0000256" key="11">
    <source>
        <dbReference type="ARBA" id="ARBA00031108"/>
    </source>
</evidence>
<gene>
    <name evidence="15" type="ORF">SAMN05216600_102427</name>
</gene>
<dbReference type="InterPro" id="IPR016475">
    <property type="entry name" value="P-Actrans_bac"/>
</dbReference>
<comment type="catalytic activity">
    <reaction evidence="12">
        <text>acetyl-CoA + phosphate = acetyl phosphate + CoA</text>
        <dbReference type="Rhea" id="RHEA:19521"/>
        <dbReference type="ChEBI" id="CHEBI:22191"/>
        <dbReference type="ChEBI" id="CHEBI:43474"/>
        <dbReference type="ChEBI" id="CHEBI:57287"/>
        <dbReference type="ChEBI" id="CHEBI:57288"/>
        <dbReference type="EC" id="2.3.1.8"/>
    </reaction>
</comment>
<dbReference type="InterPro" id="IPR042112">
    <property type="entry name" value="P_AcTrfase_dom2"/>
</dbReference>
<evidence type="ECO:0000256" key="8">
    <source>
        <dbReference type="ARBA" id="ARBA00022490"/>
    </source>
</evidence>
<keyword evidence="9 12" id="KW-0808">Transferase</keyword>
<dbReference type="CDD" id="cd03109">
    <property type="entry name" value="DTBS"/>
    <property type="match status" value="1"/>
</dbReference>
<dbReference type="Gene3D" id="3.40.50.10750">
    <property type="entry name" value="Isocitrate/Isopropylmalate dehydrogenase-like"/>
    <property type="match status" value="1"/>
</dbReference>
<dbReference type="RefSeq" id="WP_069516179.1">
    <property type="nucleotide sequence ID" value="NZ_FOFP01000002.1"/>
</dbReference>
<dbReference type="InterPro" id="IPR010766">
    <property type="entry name" value="DRTGG"/>
</dbReference>
<dbReference type="NCBIfam" id="NF007233">
    <property type="entry name" value="PRK09653.1"/>
    <property type="match status" value="1"/>
</dbReference>
<comment type="subunit">
    <text evidence="5">Homohexamer.</text>
</comment>
<dbReference type="PIRSF" id="PIRSF006107">
    <property type="entry name" value="PhpActrans_proteobac"/>
    <property type="match status" value="1"/>
</dbReference>
<dbReference type="Pfam" id="PF13500">
    <property type="entry name" value="AAA_26"/>
    <property type="match status" value="1"/>
</dbReference>
<dbReference type="SUPFAM" id="SSF75138">
    <property type="entry name" value="HprK N-terminal domain-like"/>
    <property type="match status" value="1"/>
</dbReference>
<evidence type="ECO:0000256" key="3">
    <source>
        <dbReference type="ARBA" id="ARBA00008756"/>
    </source>
</evidence>
<sequence length="701" mass="74985">MHTFFIAPTGFGVGLTSISLGMVGALQRAGLKVGFLKPIAQPHPGDLGPERSSELIARTHDLHSPRPLALHHVERLLGDGDLDALLEEIISQYQEAARDKDVVIVEGMVPTRQASYAARVNVHLAKSLDADVILVSAPEQESLNELADRVDIQAQLFGGPKDPKVLGVILNKVRSEDGTEAFAARLREHSPLLRRDDFRLLGCIPWLEELNAPRTRDIADLLGARVLNAGDYDQRRMLKIVLCARAVANTVQLLKPGTLVVTPGDRDDIILAASLAAMNGTPLAGLLLCSDFLPDPRIMELCRGALQTGLPVMTVATGSYDTATHLNRLNKEIPVDDTERAFKVADHVAGHLDHDWLSARCDTPRELRLSPPAFRYQLVQRAKAANKRIVLPEGSEPRTVQAAAICQARGIARCVLLAKPEAVLAVAKAQGIELPPGLEILDPDLIRSRYVEPMVALRKGKGLNAPMALAQLEDTVVLGTMMLALDEVDGLVSGAIHTTANTIRPALQLIKTAPGYNLVSSVFFMLLPDQVVVYGDCAVNPDPSAPELAEIALQSAASALAFGIEPRVAMLSYSTGDSGSGEEVEKVREATRLARALAPTLLLDGPLQYDAAAIDSVGQQKAPGSPVAGRATVFVFPDLNTGNTTYKAVQRSADCVSVGPMLQGLRKPVNDLSRGALVDDIVYTIALTAIQAANPPATTAQ</sequence>
<evidence type="ECO:0000256" key="10">
    <source>
        <dbReference type="ARBA" id="ARBA00023315"/>
    </source>
</evidence>
<evidence type="ECO:0000256" key="2">
    <source>
        <dbReference type="ARBA" id="ARBA00004989"/>
    </source>
</evidence>
<reference evidence="15 16" key="1">
    <citation type="submission" date="2016-10" db="EMBL/GenBank/DDBJ databases">
        <authorList>
            <person name="Varghese N."/>
            <person name="Submissions S."/>
        </authorList>
    </citation>
    <scope>NUCLEOTIDE SEQUENCE [LARGE SCALE GENOMIC DNA]</scope>
    <source>
        <strain evidence="15 16">CIP 109853</strain>
    </source>
</reference>
<dbReference type="Pfam" id="PF07085">
    <property type="entry name" value="DRTGG"/>
    <property type="match status" value="1"/>
</dbReference>
<organism evidence="15 16">
    <name type="scientific">Pseudomonas cuatrocienegasensis</name>
    <dbReference type="NCBI Taxonomy" id="543360"/>
    <lineage>
        <taxon>Bacteria</taxon>
        <taxon>Pseudomonadati</taxon>
        <taxon>Pseudomonadota</taxon>
        <taxon>Gammaproteobacteria</taxon>
        <taxon>Pseudomonadales</taxon>
        <taxon>Pseudomonadaceae</taxon>
        <taxon>Pseudomonas</taxon>
    </lineage>
</organism>
<dbReference type="SUPFAM" id="SSF53659">
    <property type="entry name" value="Isocitrate/Isopropylmalate dehydrogenase-like"/>
    <property type="match status" value="1"/>
</dbReference>
<dbReference type="InterPro" id="IPR042113">
    <property type="entry name" value="P_AcTrfase_dom1"/>
</dbReference>
<evidence type="ECO:0000256" key="7">
    <source>
        <dbReference type="ARBA" id="ARBA00021528"/>
    </source>
</evidence>
<name>A0ABY1B5T0_9PSED</name>
<keyword evidence="8 12" id="KW-0963">Cytoplasm</keyword>
<dbReference type="InterPro" id="IPR050500">
    <property type="entry name" value="Phos_Acetyltrans/Butyryltrans"/>
</dbReference>
<comment type="similarity">
    <text evidence="3 12">In the C-terminal section; belongs to the phosphate acetyltransferase and butyryltransferase family.</text>
</comment>
<evidence type="ECO:0000313" key="16">
    <source>
        <dbReference type="Proteomes" id="UP000198512"/>
    </source>
</evidence>
<comment type="domain">
    <text evidence="12">The N-terminal region seems to be important for proper quaternary structure. The C-terminal region contains the substrate-binding site.</text>
</comment>
<evidence type="ECO:0000259" key="14">
    <source>
        <dbReference type="Pfam" id="PF07085"/>
    </source>
</evidence>
<comment type="function">
    <text evidence="12">Involved in acetate metabolism.</text>
</comment>
<evidence type="ECO:0000256" key="1">
    <source>
        <dbReference type="ARBA" id="ARBA00004496"/>
    </source>
</evidence>
<evidence type="ECO:0000313" key="15">
    <source>
        <dbReference type="EMBL" id="SEP96759.1"/>
    </source>
</evidence>
<dbReference type="PANTHER" id="PTHR43356:SF3">
    <property type="entry name" value="PHOSPHATE ACETYLTRANSFERASE"/>
    <property type="match status" value="1"/>
</dbReference>
<comment type="pathway">
    <text evidence="2 12">Metabolic intermediate biosynthesis; acetyl-CoA biosynthesis; acetyl-CoA from acetate: step 2/2.</text>
</comment>
<dbReference type="Pfam" id="PF01515">
    <property type="entry name" value="PTA_PTB"/>
    <property type="match status" value="1"/>
</dbReference>
<dbReference type="EMBL" id="FOFP01000002">
    <property type="protein sequence ID" value="SEP96759.1"/>
    <property type="molecule type" value="Genomic_DNA"/>
</dbReference>
<comment type="caution">
    <text evidence="15">The sequence shown here is derived from an EMBL/GenBank/DDBJ whole genome shotgun (WGS) entry which is preliminary data.</text>
</comment>
<evidence type="ECO:0000259" key="13">
    <source>
        <dbReference type="Pfam" id="PF01515"/>
    </source>
</evidence>
<comment type="similarity">
    <text evidence="4 12">In the N-terminal section; belongs to the CobB/CobQ family.</text>
</comment>
<dbReference type="NCBIfam" id="NF004167">
    <property type="entry name" value="PRK05632.1"/>
    <property type="match status" value="1"/>
</dbReference>
<dbReference type="Gene3D" id="3.40.50.10950">
    <property type="match status" value="1"/>
</dbReference>
<dbReference type="NCBIfam" id="TIGR00651">
    <property type="entry name" value="pta"/>
    <property type="match status" value="1"/>
</dbReference>
<dbReference type="PANTHER" id="PTHR43356">
    <property type="entry name" value="PHOSPHATE ACETYLTRANSFERASE"/>
    <property type="match status" value="1"/>
</dbReference>
<evidence type="ECO:0000256" key="12">
    <source>
        <dbReference type="PIRNR" id="PIRNR006107"/>
    </source>
</evidence>
<dbReference type="Gene3D" id="3.40.1390.20">
    <property type="entry name" value="HprK N-terminal domain-like"/>
    <property type="match status" value="1"/>
</dbReference>
<dbReference type="SUPFAM" id="SSF52540">
    <property type="entry name" value="P-loop containing nucleoside triphosphate hydrolases"/>
    <property type="match status" value="1"/>
</dbReference>
<dbReference type="InterPro" id="IPR002505">
    <property type="entry name" value="PTA_PTB"/>
</dbReference>
<dbReference type="InterPro" id="IPR028979">
    <property type="entry name" value="Ser_kin/Pase_Hpr-like_N_sf"/>
</dbReference>
<keyword evidence="16" id="KW-1185">Reference proteome</keyword>